<name>A0A8H5N8K8_9HYPO</name>
<dbReference type="AlphaFoldDB" id="A0A8H5N8K8"/>
<protein>
    <submittedName>
        <fullName evidence="3">Aldehyde reductase II</fullName>
    </submittedName>
</protein>
<dbReference type="EMBL" id="JAAOAQ010000277">
    <property type="protein sequence ID" value="KAF5557556.1"/>
    <property type="molecule type" value="Genomic_DNA"/>
</dbReference>
<accession>A0A8H5N8K8</accession>
<proteinExistence type="inferred from homology"/>
<comment type="caution">
    <text evidence="3">The sequence shown here is derived from an EMBL/GenBank/DDBJ whole genome shotgun (WGS) entry which is preliminary data.</text>
</comment>
<keyword evidence="1" id="KW-0560">Oxidoreductase</keyword>
<organism evidence="3 4">
    <name type="scientific">Fusarium phyllophilum</name>
    <dbReference type="NCBI Taxonomy" id="47803"/>
    <lineage>
        <taxon>Eukaryota</taxon>
        <taxon>Fungi</taxon>
        <taxon>Dikarya</taxon>
        <taxon>Ascomycota</taxon>
        <taxon>Pezizomycotina</taxon>
        <taxon>Sordariomycetes</taxon>
        <taxon>Hypocreomycetidae</taxon>
        <taxon>Hypocreales</taxon>
        <taxon>Nectriaceae</taxon>
        <taxon>Fusarium</taxon>
        <taxon>Fusarium fujikuroi species complex</taxon>
    </lineage>
</organism>
<dbReference type="Proteomes" id="UP000582016">
    <property type="component" value="Unassembled WGS sequence"/>
</dbReference>
<evidence type="ECO:0000256" key="1">
    <source>
        <dbReference type="ARBA" id="ARBA00023002"/>
    </source>
</evidence>
<evidence type="ECO:0000313" key="4">
    <source>
        <dbReference type="Proteomes" id="UP000582016"/>
    </source>
</evidence>
<comment type="similarity">
    <text evidence="2">Belongs to the NAD(P)-dependent epimerase/dehydratase family. Dihydroflavonol-4-reductase subfamily.</text>
</comment>
<gene>
    <name evidence="3" type="ORF">FPHYL_7643</name>
</gene>
<dbReference type="Gene3D" id="3.40.50.720">
    <property type="entry name" value="NAD(P)-binding Rossmann-like Domain"/>
    <property type="match status" value="1"/>
</dbReference>
<dbReference type="OrthoDB" id="2735536at2759"/>
<dbReference type="PANTHER" id="PTHR10366:SF562">
    <property type="entry name" value="ALDEHYDE REDUCTASE II (AFU_ORTHOLOGUE AFUA_1G11360)"/>
    <property type="match status" value="1"/>
</dbReference>
<dbReference type="SUPFAM" id="SSF51735">
    <property type="entry name" value="NAD(P)-binding Rossmann-fold domains"/>
    <property type="match status" value="1"/>
</dbReference>
<dbReference type="GO" id="GO:0016616">
    <property type="term" value="F:oxidoreductase activity, acting on the CH-OH group of donors, NAD or NADP as acceptor"/>
    <property type="evidence" value="ECO:0007669"/>
    <property type="project" value="TreeGrafter"/>
</dbReference>
<sequence>MDGEILRSRFRLVEVSDILTPGAYDKALEGVDGVVHAAMNMDINPQNQGAIEDTINSNLYFLEAAAKVPSVKSLVITSSLATCALPTTWNTDAIEKTSKPWDGKGNSRWHGIVLYGAAKARSEQAAQPGRTTKVLMRRTAKYEGGRMCYNSELFGRQLVQFRLTWQEGNVITTP</sequence>
<reference evidence="3 4" key="1">
    <citation type="submission" date="2020-05" db="EMBL/GenBank/DDBJ databases">
        <title>Identification and distribution of gene clusters putatively required for synthesis of sphingolipid metabolism inhibitors in phylogenetically diverse species of the filamentous fungus Fusarium.</title>
        <authorList>
            <person name="Kim H.-S."/>
            <person name="Busman M."/>
            <person name="Brown D.W."/>
            <person name="Divon H."/>
            <person name="Uhlig S."/>
            <person name="Proctor R.H."/>
        </authorList>
    </citation>
    <scope>NUCLEOTIDE SEQUENCE [LARGE SCALE GENOMIC DNA]</scope>
    <source>
        <strain evidence="3 4">NRRL 13617</strain>
    </source>
</reference>
<keyword evidence="4" id="KW-1185">Reference proteome</keyword>
<dbReference type="InterPro" id="IPR036291">
    <property type="entry name" value="NAD(P)-bd_dom_sf"/>
</dbReference>
<evidence type="ECO:0000313" key="3">
    <source>
        <dbReference type="EMBL" id="KAF5557556.1"/>
    </source>
</evidence>
<dbReference type="InterPro" id="IPR050425">
    <property type="entry name" value="NAD(P)_dehydrat-like"/>
</dbReference>
<dbReference type="PANTHER" id="PTHR10366">
    <property type="entry name" value="NAD DEPENDENT EPIMERASE/DEHYDRATASE"/>
    <property type="match status" value="1"/>
</dbReference>
<evidence type="ECO:0000256" key="2">
    <source>
        <dbReference type="ARBA" id="ARBA00023445"/>
    </source>
</evidence>